<dbReference type="AlphaFoldDB" id="A0A2W4QQZ5"/>
<evidence type="ECO:0000256" key="11">
    <source>
        <dbReference type="HAMAP-Rule" id="MF_00244"/>
    </source>
</evidence>
<dbReference type="NCBIfam" id="TIGR00125">
    <property type="entry name" value="cyt_tran_rel"/>
    <property type="match status" value="1"/>
</dbReference>
<evidence type="ECO:0000259" key="12">
    <source>
        <dbReference type="Pfam" id="PF01467"/>
    </source>
</evidence>
<evidence type="ECO:0000256" key="10">
    <source>
        <dbReference type="ARBA" id="ARBA00048721"/>
    </source>
</evidence>
<keyword evidence="6 11" id="KW-0548">Nucleotidyltransferase</keyword>
<dbReference type="InterPro" id="IPR005248">
    <property type="entry name" value="NadD/NMNAT"/>
</dbReference>
<dbReference type="Gene3D" id="3.40.50.620">
    <property type="entry name" value="HUPs"/>
    <property type="match status" value="1"/>
</dbReference>
<dbReference type="PANTHER" id="PTHR39321:SF3">
    <property type="entry name" value="PHOSPHOPANTETHEINE ADENYLYLTRANSFERASE"/>
    <property type="match status" value="1"/>
</dbReference>
<name>A0A2W4QQZ5_9GAMM</name>
<dbReference type="InterPro" id="IPR004821">
    <property type="entry name" value="Cyt_trans-like"/>
</dbReference>
<comment type="function">
    <text evidence="1 11">Catalyzes the reversible adenylation of nicotinate mononucleotide (NaMN) to nicotinic acid adenine dinucleotide (NaAD).</text>
</comment>
<dbReference type="UniPathway" id="UPA00253">
    <property type="reaction ID" value="UER00332"/>
</dbReference>
<reference evidence="13 14" key="1">
    <citation type="journal article" date="2018" name="Aquat. Microb. Ecol.">
        <title>Gammaproteobacterial methanotrophs dominate.</title>
        <authorList>
            <person name="Rissanen A.J."/>
            <person name="Saarenheimo J."/>
            <person name="Tiirola M."/>
            <person name="Peura S."/>
            <person name="Aalto S.L."/>
            <person name="Karvinen A."/>
            <person name="Nykanen H."/>
        </authorList>
    </citation>
    <scope>NUCLEOTIDE SEQUENCE [LARGE SCALE GENOMIC DNA]</scope>
    <source>
        <strain evidence="13">AMbin10</strain>
    </source>
</reference>
<feature type="domain" description="Cytidyltransferase-like" evidence="12">
    <location>
        <begin position="4"/>
        <end position="183"/>
    </location>
</feature>
<evidence type="ECO:0000256" key="4">
    <source>
        <dbReference type="ARBA" id="ARBA00022642"/>
    </source>
</evidence>
<comment type="similarity">
    <text evidence="3 11">Belongs to the NadD family.</text>
</comment>
<evidence type="ECO:0000256" key="9">
    <source>
        <dbReference type="ARBA" id="ARBA00023027"/>
    </source>
</evidence>
<keyword evidence="8 11" id="KW-0067">ATP-binding</keyword>
<sequence>MLGIFGGTFDPVHYGHLRTALDVKETLRLSDLRFLPCRIPSHRSSPGASPQQRLRMLELALQNADTGFSIDRRELDREGTSYMVDTLASLREENLSRSICLILGIDAFADLPYWHRWGELFNLANFVVMRRPNSTEPELTGELADLVLENRMEDTGEFAASPFGKIVFLEVTQLAISATGIRKLIACGKSPRYLLPDPVLEMIQSQGLYRTAS</sequence>
<evidence type="ECO:0000256" key="8">
    <source>
        <dbReference type="ARBA" id="ARBA00022840"/>
    </source>
</evidence>
<evidence type="ECO:0000313" key="13">
    <source>
        <dbReference type="EMBL" id="PZN74023.1"/>
    </source>
</evidence>
<dbReference type="HAMAP" id="MF_00244">
    <property type="entry name" value="NaMN_adenylyltr"/>
    <property type="match status" value="1"/>
</dbReference>
<keyword evidence="9 11" id="KW-0520">NAD</keyword>
<dbReference type="CDD" id="cd02165">
    <property type="entry name" value="NMNAT"/>
    <property type="match status" value="1"/>
</dbReference>
<dbReference type="NCBIfam" id="TIGR00482">
    <property type="entry name" value="nicotinate (nicotinamide) nucleotide adenylyltransferase"/>
    <property type="match status" value="1"/>
</dbReference>
<comment type="catalytic activity">
    <reaction evidence="10 11">
        <text>nicotinate beta-D-ribonucleotide + ATP + H(+) = deamido-NAD(+) + diphosphate</text>
        <dbReference type="Rhea" id="RHEA:22860"/>
        <dbReference type="ChEBI" id="CHEBI:15378"/>
        <dbReference type="ChEBI" id="CHEBI:30616"/>
        <dbReference type="ChEBI" id="CHEBI:33019"/>
        <dbReference type="ChEBI" id="CHEBI:57502"/>
        <dbReference type="ChEBI" id="CHEBI:58437"/>
        <dbReference type="EC" id="2.7.7.18"/>
    </reaction>
</comment>
<dbReference type="GO" id="GO:0009435">
    <property type="term" value="P:NAD+ biosynthetic process"/>
    <property type="evidence" value="ECO:0007669"/>
    <property type="project" value="UniProtKB-UniRule"/>
</dbReference>
<dbReference type="Proteomes" id="UP000249396">
    <property type="component" value="Unassembled WGS sequence"/>
</dbReference>
<dbReference type="InterPro" id="IPR014729">
    <property type="entry name" value="Rossmann-like_a/b/a_fold"/>
</dbReference>
<gene>
    <name evidence="11" type="primary">nadD</name>
    <name evidence="13" type="ORF">DM484_21885</name>
</gene>
<dbReference type="NCBIfam" id="NF000840">
    <property type="entry name" value="PRK00071.1-3"/>
    <property type="match status" value="1"/>
</dbReference>
<dbReference type="PANTHER" id="PTHR39321">
    <property type="entry name" value="NICOTINATE-NUCLEOTIDE ADENYLYLTRANSFERASE-RELATED"/>
    <property type="match status" value="1"/>
</dbReference>
<dbReference type="NCBIfam" id="NF000839">
    <property type="entry name" value="PRK00071.1-1"/>
    <property type="match status" value="1"/>
</dbReference>
<protein>
    <recommendedName>
        <fullName evidence="11">Probable nicotinate-nucleotide adenylyltransferase</fullName>
        <ecNumber evidence="11">2.7.7.18</ecNumber>
    </recommendedName>
    <alternativeName>
        <fullName evidence="11">Deamido-NAD(+) diphosphorylase</fullName>
    </alternativeName>
    <alternativeName>
        <fullName evidence="11">Deamido-NAD(+) pyrophosphorylase</fullName>
    </alternativeName>
    <alternativeName>
        <fullName evidence="11">Nicotinate mononucleotide adenylyltransferase</fullName>
        <shortName evidence="11">NaMN adenylyltransferase</shortName>
    </alternativeName>
</protein>
<evidence type="ECO:0000256" key="5">
    <source>
        <dbReference type="ARBA" id="ARBA00022679"/>
    </source>
</evidence>
<evidence type="ECO:0000256" key="1">
    <source>
        <dbReference type="ARBA" id="ARBA00002324"/>
    </source>
</evidence>
<dbReference type="EC" id="2.7.7.18" evidence="11"/>
<evidence type="ECO:0000313" key="14">
    <source>
        <dbReference type="Proteomes" id="UP000249396"/>
    </source>
</evidence>
<evidence type="ECO:0000256" key="2">
    <source>
        <dbReference type="ARBA" id="ARBA00005019"/>
    </source>
</evidence>
<keyword evidence="5 11" id="KW-0808">Transferase</keyword>
<evidence type="ECO:0000256" key="6">
    <source>
        <dbReference type="ARBA" id="ARBA00022695"/>
    </source>
</evidence>
<comment type="pathway">
    <text evidence="2 11">Cofactor biosynthesis; NAD(+) biosynthesis; deamido-NAD(+) from nicotinate D-ribonucleotide: step 1/1.</text>
</comment>
<accession>A0A2W4QQZ5</accession>
<comment type="caution">
    <text evidence="13">The sequence shown here is derived from an EMBL/GenBank/DDBJ whole genome shotgun (WGS) entry which is preliminary data.</text>
</comment>
<evidence type="ECO:0000256" key="3">
    <source>
        <dbReference type="ARBA" id="ARBA00009014"/>
    </source>
</evidence>
<keyword evidence="7 11" id="KW-0547">Nucleotide-binding</keyword>
<dbReference type="Pfam" id="PF01467">
    <property type="entry name" value="CTP_transf_like"/>
    <property type="match status" value="1"/>
</dbReference>
<proteinExistence type="inferred from homology"/>
<evidence type="ECO:0000256" key="7">
    <source>
        <dbReference type="ARBA" id="ARBA00022741"/>
    </source>
</evidence>
<dbReference type="GO" id="GO:0005524">
    <property type="term" value="F:ATP binding"/>
    <property type="evidence" value="ECO:0007669"/>
    <property type="project" value="UniProtKB-KW"/>
</dbReference>
<dbReference type="EMBL" id="QJPH01000438">
    <property type="protein sequence ID" value="PZN74023.1"/>
    <property type="molecule type" value="Genomic_DNA"/>
</dbReference>
<dbReference type="GO" id="GO:0004515">
    <property type="term" value="F:nicotinate-nucleotide adenylyltransferase activity"/>
    <property type="evidence" value="ECO:0007669"/>
    <property type="project" value="UniProtKB-UniRule"/>
</dbReference>
<keyword evidence="4 11" id="KW-0662">Pyridine nucleotide biosynthesis</keyword>
<dbReference type="SUPFAM" id="SSF52374">
    <property type="entry name" value="Nucleotidylyl transferase"/>
    <property type="match status" value="1"/>
</dbReference>
<organism evidence="13 14">
    <name type="scientific">Candidatus Methylumidiphilus alinenensis</name>
    <dbReference type="NCBI Taxonomy" id="2202197"/>
    <lineage>
        <taxon>Bacteria</taxon>
        <taxon>Pseudomonadati</taxon>
        <taxon>Pseudomonadota</taxon>
        <taxon>Gammaproteobacteria</taxon>
        <taxon>Methylococcales</taxon>
        <taxon>Candidatus Methylumidiphilus</taxon>
    </lineage>
</organism>